<gene>
    <name evidence="1" type="ORF">SteCoe_17478</name>
</gene>
<evidence type="ECO:0000313" key="2">
    <source>
        <dbReference type="Proteomes" id="UP000187209"/>
    </source>
</evidence>
<sequence length="279" mass="32199">MANAKQNDSASPKSTIIPYTSISAESNMIYQYLMNELENSLIKSPKLSPLMQNLQKLLNEVNFTQNKDLQEELLKKIKRWYETKTFTKTPKTQSSTPKPEKNHIIFKTDRPNIKNWFMPYVPKKFKSRDLPKKEAISNNYSISSFDVPNTRASSSEPGKHDIRRRMSQSPGIIMSIVNNFVKNKRVKTYNFTLESFLNDSTHKKVIAIDEKINRASDRPMSSSMRRQIQEVQDVKHKLTKRNISCGVTNIFHGLVVDDSIPEIICSLPKGGEYLIKKRK</sequence>
<dbReference type="EMBL" id="MPUH01000360">
    <property type="protein sequence ID" value="OMJ81940.1"/>
    <property type="molecule type" value="Genomic_DNA"/>
</dbReference>
<dbReference type="Proteomes" id="UP000187209">
    <property type="component" value="Unassembled WGS sequence"/>
</dbReference>
<accession>A0A1R2BYS7</accession>
<keyword evidence="2" id="KW-1185">Reference proteome</keyword>
<protein>
    <submittedName>
        <fullName evidence="1">Uncharacterized protein</fullName>
    </submittedName>
</protein>
<dbReference type="AlphaFoldDB" id="A0A1R2BYS7"/>
<evidence type="ECO:0000313" key="1">
    <source>
        <dbReference type="EMBL" id="OMJ81940.1"/>
    </source>
</evidence>
<name>A0A1R2BYS7_9CILI</name>
<proteinExistence type="predicted"/>
<comment type="caution">
    <text evidence="1">The sequence shown here is derived from an EMBL/GenBank/DDBJ whole genome shotgun (WGS) entry which is preliminary data.</text>
</comment>
<reference evidence="1 2" key="1">
    <citation type="submission" date="2016-11" db="EMBL/GenBank/DDBJ databases">
        <title>The macronuclear genome of Stentor coeruleus: a giant cell with tiny introns.</title>
        <authorList>
            <person name="Slabodnick M."/>
            <person name="Ruby J.G."/>
            <person name="Reiff S.B."/>
            <person name="Swart E.C."/>
            <person name="Gosai S."/>
            <person name="Prabakaran S."/>
            <person name="Witkowska E."/>
            <person name="Larue G.E."/>
            <person name="Fisher S."/>
            <person name="Freeman R.M."/>
            <person name="Gunawardena J."/>
            <person name="Chu W."/>
            <person name="Stover N.A."/>
            <person name="Gregory B.D."/>
            <person name="Nowacki M."/>
            <person name="Derisi J."/>
            <person name="Roy S.W."/>
            <person name="Marshall W.F."/>
            <person name="Sood P."/>
        </authorList>
    </citation>
    <scope>NUCLEOTIDE SEQUENCE [LARGE SCALE GENOMIC DNA]</scope>
    <source>
        <strain evidence="1">WM001</strain>
    </source>
</reference>
<organism evidence="1 2">
    <name type="scientific">Stentor coeruleus</name>
    <dbReference type="NCBI Taxonomy" id="5963"/>
    <lineage>
        <taxon>Eukaryota</taxon>
        <taxon>Sar</taxon>
        <taxon>Alveolata</taxon>
        <taxon>Ciliophora</taxon>
        <taxon>Postciliodesmatophora</taxon>
        <taxon>Heterotrichea</taxon>
        <taxon>Heterotrichida</taxon>
        <taxon>Stentoridae</taxon>
        <taxon>Stentor</taxon>
    </lineage>
</organism>